<name>A0ACB9ADJ0_CICIN</name>
<reference evidence="1 2" key="2">
    <citation type="journal article" date="2022" name="Mol. Ecol. Resour.">
        <title>The genomes of chicory, endive, great burdock and yacon provide insights into Asteraceae paleo-polyploidization history and plant inulin production.</title>
        <authorList>
            <person name="Fan W."/>
            <person name="Wang S."/>
            <person name="Wang H."/>
            <person name="Wang A."/>
            <person name="Jiang F."/>
            <person name="Liu H."/>
            <person name="Zhao H."/>
            <person name="Xu D."/>
            <person name="Zhang Y."/>
        </authorList>
    </citation>
    <scope>NUCLEOTIDE SEQUENCE [LARGE SCALE GENOMIC DNA]</scope>
    <source>
        <strain evidence="2">cv. Punajuju</strain>
        <tissue evidence="1">Leaves</tissue>
    </source>
</reference>
<accession>A0ACB9ADJ0</accession>
<proteinExistence type="predicted"/>
<dbReference type="EMBL" id="CM042015">
    <property type="protein sequence ID" value="KAI3707791.1"/>
    <property type="molecule type" value="Genomic_DNA"/>
</dbReference>
<evidence type="ECO:0000313" key="2">
    <source>
        <dbReference type="Proteomes" id="UP001055811"/>
    </source>
</evidence>
<gene>
    <name evidence="1" type="ORF">L2E82_36623</name>
</gene>
<evidence type="ECO:0000313" key="1">
    <source>
        <dbReference type="EMBL" id="KAI3707791.1"/>
    </source>
</evidence>
<dbReference type="Proteomes" id="UP001055811">
    <property type="component" value="Linkage Group LG07"/>
</dbReference>
<protein>
    <submittedName>
        <fullName evidence="1">Uncharacterized protein</fullName>
    </submittedName>
</protein>
<sequence length="1343" mass="152057">MSSADQSAPHSNSSVPSILSLCSKVQLNGTNYNDWIRNIKMALRYENKEYVLETELVDIDSETATPEEIASYQKHSDDATKVACIMIATMNPELQRIYEDYWPFEIYKELAEKFRKQERIERCEVVKDFTNSKPEDGESICAHVQRMQGYVERLRKLAMPVPEELAVDIVLNSLPSSYDQFRLAYHLNNNQANLTELHRMLRVAEDGMKGKSVPLVNQPVLAIGSGKGKKRKGPPKQNWREKVQVGSSSNGSRTKSSQIPCVANPDEANCFYCKEKGHWKRSCPKYLQDVKDGKVKPSTAGIYTISKNSPSSNSWVLDTGCGFHIYSDQQGVKESREVEHGRLNLIMGNRRSSPVTKISVYSLVLSSDVSIELINCCYSPEMARNVISFHALFRQGFQFSFDNKIGSISVFKNGILIFTAYPCDGVYETVECVDNLGHSVNYIDSTSGVEKACLWHSRLGHISKKRIAQLQNDGVLESFDLRSDDVCESCLLGKMTKTPFKGSFERGKGLLDIIHTDVCGPFRSTTKDGTWFYVTFTDDFSRYGYIYLIKQKSDTFEKFKEFKNEVENQLGRKIKMLRSDRGGEYLSIEFLDYLKECGIVSQLTPPRTPQLNGVAERRNRTLLDMVRSMMSRASLPVHFWGYALETAAHILNLVPTKKVAKTPHEMWTGKVPSLAHIKVWGCEAFVRRETQDKLAERSERCFFLGYPKQSFGYLFYRPSEDVVFVARRAVFRERELIFKEDNGSTIDLEEIQESSNDATLGETSNQHEEKVPVGPTDVSLPLRRSGRVSMPPEFHGFHITSDGDTFVSDRTLINLDEPANYQEAVAGPESAKWKEAMDSEIKSMYDNQVWNLVDNVTGRKTVGCKWIFKKKTDMDGKVHTFKARLVAKGFTQTPGVDYDETFSLVAKIKSIRIMLAIAAFHDYEIWQMDVKTAFLNGKLTEDVYMNQPEGFVDAKYPNKVCKLERSIYGLKQASRSWNLCFHEKVKEFGFSRSEDESCVYVKASGSIVTFLVLYVDDILLMGNDIPTLQDVKAWLGKCFAMKDLGEAAYILGIRILRDRKKRLIGLSQGTYLEKVLKRFSMENSKKGEIHIQSNAKLSKTQSPSTDEEIAEMSRVPYASAVGSIMYAMTCTRPDVAFALSMVSRYQGNPGRAHWIAVKNILKYLRRTKNMVLVLGGSDTLRVEGYTDASFQTDRDSGRSQSGWVFLLNGGAVTWKSSKQETVADSTCESEYIAASEASKEAAWLKNFIGNLGVVPSIQEPLELFCDNEGAVALTKEPRDHGKSRHIDRKYHYIRHRVEEGHLLVKRVSSEDNPADSLTKTLSRIKHNQHARSIGLRDDISFCN</sequence>
<organism evidence="1 2">
    <name type="scientific">Cichorium intybus</name>
    <name type="common">Chicory</name>
    <dbReference type="NCBI Taxonomy" id="13427"/>
    <lineage>
        <taxon>Eukaryota</taxon>
        <taxon>Viridiplantae</taxon>
        <taxon>Streptophyta</taxon>
        <taxon>Embryophyta</taxon>
        <taxon>Tracheophyta</taxon>
        <taxon>Spermatophyta</taxon>
        <taxon>Magnoliopsida</taxon>
        <taxon>eudicotyledons</taxon>
        <taxon>Gunneridae</taxon>
        <taxon>Pentapetalae</taxon>
        <taxon>asterids</taxon>
        <taxon>campanulids</taxon>
        <taxon>Asterales</taxon>
        <taxon>Asteraceae</taxon>
        <taxon>Cichorioideae</taxon>
        <taxon>Cichorieae</taxon>
        <taxon>Cichoriinae</taxon>
        <taxon>Cichorium</taxon>
    </lineage>
</organism>
<comment type="caution">
    <text evidence="1">The sequence shown here is derived from an EMBL/GenBank/DDBJ whole genome shotgun (WGS) entry which is preliminary data.</text>
</comment>
<keyword evidence="2" id="KW-1185">Reference proteome</keyword>
<reference evidence="2" key="1">
    <citation type="journal article" date="2022" name="Mol. Ecol. Resour.">
        <title>The genomes of chicory, endive, great burdock and yacon provide insights into Asteraceae palaeo-polyploidization history and plant inulin production.</title>
        <authorList>
            <person name="Fan W."/>
            <person name="Wang S."/>
            <person name="Wang H."/>
            <person name="Wang A."/>
            <person name="Jiang F."/>
            <person name="Liu H."/>
            <person name="Zhao H."/>
            <person name="Xu D."/>
            <person name="Zhang Y."/>
        </authorList>
    </citation>
    <scope>NUCLEOTIDE SEQUENCE [LARGE SCALE GENOMIC DNA]</scope>
    <source>
        <strain evidence="2">cv. Punajuju</strain>
    </source>
</reference>